<protein>
    <submittedName>
        <fullName evidence="1">Uncharacterized protein</fullName>
    </submittedName>
</protein>
<comment type="caution">
    <text evidence="1">The sequence shown here is derived from an EMBL/GenBank/DDBJ whole genome shotgun (WGS) entry which is preliminary data.</text>
</comment>
<accession>X1R9V0</accession>
<sequence length="79" mass="9022">MFVFSLALENGQGVDGGAVENELVLLELHELTYSAAGIEYQQRHRVITMMDTGRCCVAWRLLQMAEQFVAFVWRQCVEL</sequence>
<gene>
    <name evidence="1" type="ORF">S12H4_11618</name>
</gene>
<organism evidence="1">
    <name type="scientific">marine sediment metagenome</name>
    <dbReference type="NCBI Taxonomy" id="412755"/>
    <lineage>
        <taxon>unclassified sequences</taxon>
        <taxon>metagenomes</taxon>
        <taxon>ecological metagenomes</taxon>
    </lineage>
</organism>
<reference evidence="1" key="1">
    <citation type="journal article" date="2014" name="Front. Microbiol.">
        <title>High frequency of phylogenetically diverse reductive dehalogenase-homologous genes in deep subseafloor sedimentary metagenomes.</title>
        <authorList>
            <person name="Kawai M."/>
            <person name="Futagami T."/>
            <person name="Toyoda A."/>
            <person name="Takaki Y."/>
            <person name="Nishi S."/>
            <person name="Hori S."/>
            <person name="Arai W."/>
            <person name="Tsubouchi T."/>
            <person name="Morono Y."/>
            <person name="Uchiyama I."/>
            <person name="Ito T."/>
            <person name="Fujiyama A."/>
            <person name="Inagaki F."/>
            <person name="Takami H."/>
        </authorList>
    </citation>
    <scope>NUCLEOTIDE SEQUENCE</scope>
    <source>
        <strain evidence="1">Expedition CK06-06</strain>
    </source>
</reference>
<name>X1R9V0_9ZZZZ</name>
<dbReference type="AlphaFoldDB" id="X1R9V0"/>
<dbReference type="EMBL" id="BARW01005267">
    <property type="protein sequence ID" value="GAI77338.1"/>
    <property type="molecule type" value="Genomic_DNA"/>
</dbReference>
<evidence type="ECO:0000313" key="1">
    <source>
        <dbReference type="EMBL" id="GAI77338.1"/>
    </source>
</evidence>
<proteinExistence type="predicted"/>